<dbReference type="Gene3D" id="3.90.25.10">
    <property type="entry name" value="UDP-galactose 4-epimerase, domain 1"/>
    <property type="match status" value="1"/>
</dbReference>
<organism evidence="3 4">
    <name type="scientific">Aliarcobacter cryaerophilus</name>
    <dbReference type="NCBI Taxonomy" id="28198"/>
    <lineage>
        <taxon>Bacteria</taxon>
        <taxon>Pseudomonadati</taxon>
        <taxon>Campylobacterota</taxon>
        <taxon>Epsilonproteobacteria</taxon>
        <taxon>Campylobacterales</taxon>
        <taxon>Arcobacteraceae</taxon>
        <taxon>Aliarcobacter</taxon>
    </lineage>
</organism>
<dbReference type="InterPro" id="IPR001509">
    <property type="entry name" value="Epimerase_deHydtase"/>
</dbReference>
<protein>
    <submittedName>
        <fullName evidence="3">NAD-dependent epimerase</fullName>
    </submittedName>
</protein>
<feature type="domain" description="NAD-dependent epimerase/dehydratase" evidence="2">
    <location>
        <begin position="38"/>
        <end position="211"/>
    </location>
</feature>
<evidence type="ECO:0000313" key="4">
    <source>
        <dbReference type="Proteomes" id="UP000239151"/>
    </source>
</evidence>
<gene>
    <name evidence="3" type="ORF">CJ670_09310</name>
</gene>
<comment type="similarity">
    <text evidence="1">Belongs to the NAD(P)-dependent epimerase/dehydratase family.</text>
</comment>
<evidence type="ECO:0000313" key="3">
    <source>
        <dbReference type="EMBL" id="PRM96162.1"/>
    </source>
</evidence>
<accession>A0A2S9TBE3</accession>
<reference evidence="3 4" key="1">
    <citation type="submission" date="2017-09" db="EMBL/GenBank/DDBJ databases">
        <title>Reassesment of A. cryaerophilus.</title>
        <authorList>
            <person name="Perez-Cataluna A."/>
            <person name="Collado L."/>
            <person name="Salgado O."/>
            <person name="Lefinanco V."/>
            <person name="Figueras M.J."/>
        </authorList>
    </citation>
    <scope>NUCLEOTIDE SEQUENCE [LARGE SCALE GENOMIC DNA]</scope>
    <source>
        <strain evidence="3 4">LMG 9065</strain>
    </source>
</reference>
<comment type="caution">
    <text evidence="3">The sequence shown here is derived from an EMBL/GenBank/DDBJ whole genome shotgun (WGS) entry which is preliminary data.</text>
</comment>
<evidence type="ECO:0000259" key="2">
    <source>
        <dbReference type="Pfam" id="PF01370"/>
    </source>
</evidence>
<dbReference type="InterPro" id="IPR036291">
    <property type="entry name" value="NAD(P)-bd_dom_sf"/>
</dbReference>
<dbReference type="CDD" id="cd08946">
    <property type="entry name" value="SDR_e"/>
    <property type="match status" value="1"/>
</dbReference>
<dbReference type="EMBL" id="NXGI01000030">
    <property type="protein sequence ID" value="PRM96162.1"/>
    <property type="molecule type" value="Genomic_DNA"/>
</dbReference>
<dbReference type="AlphaFoldDB" id="A0A2S9TBE3"/>
<dbReference type="PANTHER" id="PTHR43000">
    <property type="entry name" value="DTDP-D-GLUCOSE 4,6-DEHYDRATASE-RELATED"/>
    <property type="match status" value="1"/>
</dbReference>
<dbReference type="Pfam" id="PF01370">
    <property type="entry name" value="Epimerase"/>
    <property type="match status" value="1"/>
</dbReference>
<proteinExistence type="inferred from homology"/>
<name>A0A2S9TBE3_9BACT</name>
<dbReference type="Gene3D" id="3.40.50.720">
    <property type="entry name" value="NAD(P)-binding Rossmann-like Domain"/>
    <property type="match status" value="1"/>
</dbReference>
<dbReference type="Proteomes" id="UP000239151">
    <property type="component" value="Unassembled WGS sequence"/>
</dbReference>
<evidence type="ECO:0000256" key="1">
    <source>
        <dbReference type="ARBA" id="ARBA00007637"/>
    </source>
</evidence>
<sequence length="274" mass="31284">MIKTVIIGKNSNLTEIIFNTIKNIIAISSRDILGDINILNKYKNQKINIIFNNFQPATKLNEFVNLENYVVNSILTTSKVLDFIKNNQIIVNKIIYTSSSSVYGNNILCNENDELKPMNLHASLKVANEKLVEKFCIENSIDYTIARIFNMYGGDDNFSIISKIIKAYKNNEELNIVNNGNAIRDFIHIEDVVDIYSKILDKKDIKILNIGSGNGSSIKNILDFLNNHNIKIKTKNIQREELKISTADISKLKELLKKDTFFGVEDYLKKELNI</sequence>
<dbReference type="SUPFAM" id="SSF51735">
    <property type="entry name" value="NAD(P)-binding Rossmann-fold domains"/>
    <property type="match status" value="1"/>
</dbReference>